<dbReference type="Pfam" id="PF12662">
    <property type="entry name" value="cEGF"/>
    <property type="match status" value="1"/>
</dbReference>
<evidence type="ECO:0000256" key="1">
    <source>
        <dbReference type="ARBA" id="ARBA00004167"/>
    </source>
</evidence>
<dbReference type="PROSITE" id="PS00010">
    <property type="entry name" value="ASX_HYDROXYL"/>
    <property type="match status" value="1"/>
</dbReference>
<feature type="disulfide bond" evidence="13">
    <location>
        <begin position="163"/>
        <end position="178"/>
    </location>
</feature>
<keyword evidence="11" id="KW-0325">Glycoprotein</keyword>
<evidence type="ECO:0000256" key="13">
    <source>
        <dbReference type="PROSITE-ProRule" id="PRU00124"/>
    </source>
</evidence>
<comment type="caution">
    <text evidence="18">The sequence shown here is derived from an EMBL/GenBank/DDBJ whole genome shotgun (WGS) entry which is preliminary data.</text>
</comment>
<dbReference type="InterPro" id="IPR002172">
    <property type="entry name" value="LDrepeatLR_classA_rpt"/>
</dbReference>
<evidence type="ECO:0000256" key="16">
    <source>
        <dbReference type="SAM" id="Phobius"/>
    </source>
</evidence>
<feature type="disulfide bond" evidence="13">
    <location>
        <begin position="107"/>
        <end position="125"/>
    </location>
</feature>
<feature type="compositionally biased region" description="Polar residues" evidence="15">
    <location>
        <begin position="982"/>
        <end position="993"/>
    </location>
</feature>
<feature type="disulfide bond" evidence="12">
    <location>
        <begin position="623"/>
        <end position="633"/>
    </location>
</feature>
<keyword evidence="6" id="KW-0677">Repeat</keyword>
<dbReference type="InterPro" id="IPR000033">
    <property type="entry name" value="LDLR_classB_rpt"/>
</dbReference>
<dbReference type="InterPro" id="IPR009030">
    <property type="entry name" value="Growth_fac_rcpt_cys_sf"/>
</dbReference>
<keyword evidence="19" id="KW-1185">Reference proteome</keyword>
<evidence type="ECO:0000256" key="10">
    <source>
        <dbReference type="ARBA" id="ARBA00023170"/>
    </source>
</evidence>
<dbReference type="PANTHER" id="PTHR22722">
    <property type="entry name" value="LOW-DENSITY LIPOPROTEIN RECEPTOR-RELATED PROTEIN 2-RELATED"/>
    <property type="match status" value="1"/>
</dbReference>
<dbReference type="SUPFAM" id="SSF63825">
    <property type="entry name" value="YWTD domain"/>
    <property type="match status" value="1"/>
</dbReference>
<dbReference type="SUPFAM" id="SSF57184">
    <property type="entry name" value="Growth factor receptor domain"/>
    <property type="match status" value="1"/>
</dbReference>
<dbReference type="InterPro" id="IPR023415">
    <property type="entry name" value="LDLR_class-A_CS"/>
</dbReference>
<dbReference type="SMART" id="SM00181">
    <property type="entry name" value="EGF"/>
    <property type="match status" value="4"/>
</dbReference>
<evidence type="ECO:0000256" key="8">
    <source>
        <dbReference type="ARBA" id="ARBA00023136"/>
    </source>
</evidence>
<feature type="repeat" description="LDL-receptor class B" evidence="14">
    <location>
        <begin position="843"/>
        <end position="885"/>
    </location>
</feature>
<dbReference type="Gene3D" id="2.120.10.30">
    <property type="entry name" value="TolB, C-terminal domain"/>
    <property type="match status" value="1"/>
</dbReference>
<dbReference type="PROSITE" id="PS50026">
    <property type="entry name" value="EGF_3"/>
    <property type="match status" value="1"/>
</dbReference>
<feature type="region of interest" description="Disordered" evidence="15">
    <location>
        <begin position="982"/>
        <end position="1064"/>
    </location>
</feature>
<dbReference type="PROSITE" id="PS50068">
    <property type="entry name" value="LDLRA_2"/>
    <property type="match status" value="6"/>
</dbReference>
<dbReference type="Pfam" id="PF00058">
    <property type="entry name" value="Ldl_recept_b"/>
    <property type="match status" value="3"/>
</dbReference>
<dbReference type="InterPro" id="IPR051221">
    <property type="entry name" value="LDLR-related"/>
</dbReference>
<keyword evidence="10" id="KW-0675">Receptor</keyword>
<feature type="compositionally biased region" description="Basic and acidic residues" evidence="15">
    <location>
        <begin position="1124"/>
        <end position="1140"/>
    </location>
</feature>
<dbReference type="InterPro" id="IPR001881">
    <property type="entry name" value="EGF-like_Ca-bd_dom"/>
</dbReference>
<keyword evidence="4 16" id="KW-0812">Transmembrane</keyword>
<evidence type="ECO:0000259" key="17">
    <source>
        <dbReference type="PROSITE" id="PS50026"/>
    </source>
</evidence>
<dbReference type="InterPro" id="IPR036055">
    <property type="entry name" value="LDL_receptor-like_sf"/>
</dbReference>
<feature type="compositionally biased region" description="Basic and acidic residues" evidence="15">
    <location>
        <begin position="1055"/>
        <end position="1064"/>
    </location>
</feature>
<reference evidence="18 19" key="1">
    <citation type="submission" date="2022-05" db="EMBL/GenBank/DDBJ databases">
        <authorList>
            <consortium name="Genoscope - CEA"/>
            <person name="William W."/>
        </authorList>
    </citation>
    <scope>NUCLEOTIDE SEQUENCE [LARGE SCALE GENOMIC DNA]</scope>
</reference>
<keyword evidence="3" id="KW-0254">Endocytosis</keyword>
<dbReference type="Pfam" id="PF00057">
    <property type="entry name" value="Ldl_recept_a"/>
    <property type="match status" value="6"/>
</dbReference>
<evidence type="ECO:0000256" key="15">
    <source>
        <dbReference type="SAM" id="MobiDB-lite"/>
    </source>
</evidence>
<feature type="domain" description="EGF-like" evidence="17">
    <location>
        <begin position="619"/>
        <end position="658"/>
    </location>
</feature>
<evidence type="ECO:0000256" key="9">
    <source>
        <dbReference type="ARBA" id="ARBA00023157"/>
    </source>
</evidence>
<evidence type="ECO:0000256" key="3">
    <source>
        <dbReference type="ARBA" id="ARBA00022583"/>
    </source>
</evidence>
<name>A0ABN8N7Y3_9CNID</name>
<dbReference type="PROSITE" id="PS01187">
    <property type="entry name" value="EGF_CA"/>
    <property type="match status" value="1"/>
</dbReference>
<keyword evidence="5" id="KW-0732">Signal</keyword>
<dbReference type="CDD" id="cd00112">
    <property type="entry name" value="LDLa"/>
    <property type="match status" value="5"/>
</dbReference>
<dbReference type="SMART" id="SM00179">
    <property type="entry name" value="EGF_CA"/>
    <property type="match status" value="2"/>
</dbReference>
<feature type="disulfide bond" evidence="13">
    <location>
        <begin position="16"/>
        <end position="28"/>
    </location>
</feature>
<evidence type="ECO:0000256" key="4">
    <source>
        <dbReference type="ARBA" id="ARBA00022692"/>
    </source>
</evidence>
<protein>
    <recommendedName>
        <fullName evidence="17">EGF-like domain-containing protein</fullName>
    </recommendedName>
</protein>
<feature type="region of interest" description="Disordered" evidence="15">
    <location>
        <begin position="1121"/>
        <end position="1140"/>
    </location>
</feature>
<dbReference type="Gene3D" id="4.10.400.10">
    <property type="entry name" value="Low-density Lipoprotein Receptor"/>
    <property type="match status" value="6"/>
</dbReference>
<feature type="disulfide bond" evidence="13">
    <location>
        <begin position="191"/>
        <end position="209"/>
    </location>
</feature>
<dbReference type="SMART" id="SM00135">
    <property type="entry name" value="LY"/>
    <property type="match status" value="5"/>
</dbReference>
<dbReference type="SMART" id="SM00192">
    <property type="entry name" value="LDLa"/>
    <property type="match status" value="6"/>
</dbReference>
<feature type="disulfide bond" evidence="13">
    <location>
        <begin position="184"/>
        <end position="196"/>
    </location>
</feature>
<dbReference type="Proteomes" id="UP001159427">
    <property type="component" value="Unassembled WGS sequence"/>
</dbReference>
<evidence type="ECO:0000256" key="2">
    <source>
        <dbReference type="ARBA" id="ARBA00022536"/>
    </source>
</evidence>
<feature type="disulfide bond" evidence="13">
    <location>
        <begin position="144"/>
        <end position="156"/>
    </location>
</feature>
<gene>
    <name evidence="18" type="ORF">PEVE_00040986</name>
</gene>
<feature type="disulfide bond" evidence="13">
    <location>
        <begin position="119"/>
        <end position="134"/>
    </location>
</feature>
<feature type="disulfide bond" evidence="13">
    <location>
        <begin position="151"/>
        <end position="169"/>
    </location>
</feature>
<keyword evidence="2 12" id="KW-0245">EGF-like domain</keyword>
<dbReference type="InterPro" id="IPR000742">
    <property type="entry name" value="EGF"/>
</dbReference>
<dbReference type="CDD" id="cd00054">
    <property type="entry name" value="EGF_CA"/>
    <property type="match status" value="1"/>
</dbReference>
<dbReference type="InterPro" id="IPR018097">
    <property type="entry name" value="EGF_Ca-bd_CS"/>
</dbReference>
<dbReference type="PROSITE" id="PS01209">
    <property type="entry name" value="LDLRA_1"/>
    <property type="match status" value="3"/>
</dbReference>
<feature type="disulfide bond" evidence="13">
    <location>
        <begin position="66"/>
        <end position="84"/>
    </location>
</feature>
<keyword evidence="9 12" id="KW-1015">Disulfide bond</keyword>
<dbReference type="InterPro" id="IPR011042">
    <property type="entry name" value="6-blade_b-propeller_TolB-like"/>
</dbReference>
<dbReference type="PROSITE" id="PS51120">
    <property type="entry name" value="LDLRB"/>
    <property type="match status" value="3"/>
</dbReference>
<evidence type="ECO:0000313" key="18">
    <source>
        <dbReference type="EMBL" id="CAH3045112.1"/>
    </source>
</evidence>
<organism evidence="18 19">
    <name type="scientific">Porites evermanni</name>
    <dbReference type="NCBI Taxonomy" id="104178"/>
    <lineage>
        <taxon>Eukaryota</taxon>
        <taxon>Metazoa</taxon>
        <taxon>Cnidaria</taxon>
        <taxon>Anthozoa</taxon>
        <taxon>Hexacorallia</taxon>
        <taxon>Scleractinia</taxon>
        <taxon>Fungiina</taxon>
        <taxon>Poritidae</taxon>
        <taxon>Porites</taxon>
    </lineage>
</organism>
<feature type="repeat" description="LDL-receptor class B" evidence="14">
    <location>
        <begin position="797"/>
        <end position="842"/>
    </location>
</feature>
<dbReference type="Pfam" id="PF14670">
    <property type="entry name" value="FXa_inhibition"/>
    <property type="match status" value="1"/>
</dbReference>
<evidence type="ECO:0000256" key="11">
    <source>
        <dbReference type="ARBA" id="ARBA00023180"/>
    </source>
</evidence>
<feature type="repeat" description="LDL-receptor class B" evidence="14">
    <location>
        <begin position="754"/>
        <end position="796"/>
    </location>
</feature>
<feature type="disulfide bond" evidence="13">
    <location>
        <begin position="23"/>
        <end position="41"/>
    </location>
</feature>
<dbReference type="PROSITE" id="PS01186">
    <property type="entry name" value="EGF_2"/>
    <property type="match status" value="2"/>
</dbReference>
<dbReference type="InterPro" id="IPR000152">
    <property type="entry name" value="EGF-type_Asp/Asn_hydroxyl_site"/>
</dbReference>
<dbReference type="SUPFAM" id="SSF57424">
    <property type="entry name" value="LDL receptor-like module"/>
    <property type="match status" value="6"/>
</dbReference>
<feature type="disulfide bond" evidence="13">
    <location>
        <begin position="100"/>
        <end position="112"/>
    </location>
</feature>
<comment type="subcellular location">
    <subcellularLocation>
        <location evidence="1">Membrane</location>
        <topology evidence="1">Single-pass membrane protein</topology>
    </subcellularLocation>
</comment>
<evidence type="ECO:0000256" key="14">
    <source>
        <dbReference type="PROSITE-ProRule" id="PRU00461"/>
    </source>
</evidence>
<feature type="disulfide bond" evidence="13">
    <location>
        <begin position="59"/>
        <end position="71"/>
    </location>
</feature>
<accession>A0ABN8N7Y3</accession>
<proteinExistence type="predicted"/>
<feature type="transmembrane region" description="Helical" evidence="16">
    <location>
        <begin position="1070"/>
        <end position="1092"/>
    </location>
</feature>
<dbReference type="InterPro" id="IPR026823">
    <property type="entry name" value="cEGF"/>
</dbReference>
<dbReference type="PRINTS" id="PR00261">
    <property type="entry name" value="LDLRECEPTOR"/>
</dbReference>
<evidence type="ECO:0000256" key="6">
    <source>
        <dbReference type="ARBA" id="ARBA00022737"/>
    </source>
</evidence>
<dbReference type="EMBL" id="CALNXI010000766">
    <property type="protein sequence ID" value="CAH3045112.1"/>
    <property type="molecule type" value="Genomic_DNA"/>
</dbReference>
<feature type="compositionally biased region" description="Polar residues" evidence="15">
    <location>
        <begin position="1007"/>
        <end position="1032"/>
    </location>
</feature>
<feature type="compositionally biased region" description="Low complexity" evidence="15">
    <location>
        <begin position="994"/>
        <end position="1006"/>
    </location>
</feature>
<evidence type="ECO:0000256" key="5">
    <source>
        <dbReference type="ARBA" id="ARBA00022729"/>
    </source>
</evidence>
<evidence type="ECO:0000313" key="19">
    <source>
        <dbReference type="Proteomes" id="UP001159427"/>
    </source>
</evidence>
<dbReference type="PANTHER" id="PTHR22722:SF14">
    <property type="entry name" value="MEGALIN, ISOFORM A"/>
    <property type="match status" value="1"/>
</dbReference>
<evidence type="ECO:0000256" key="12">
    <source>
        <dbReference type="PROSITE-ProRule" id="PRU00076"/>
    </source>
</evidence>
<feature type="disulfide bond" evidence="13">
    <location>
        <begin position="203"/>
        <end position="218"/>
    </location>
</feature>
<dbReference type="Gene3D" id="2.10.25.10">
    <property type="entry name" value="Laminin"/>
    <property type="match status" value="2"/>
</dbReference>
<evidence type="ECO:0000256" key="7">
    <source>
        <dbReference type="ARBA" id="ARBA00022989"/>
    </source>
</evidence>
<comment type="caution">
    <text evidence="12">Lacks conserved residue(s) required for the propagation of feature annotation.</text>
</comment>
<sequence length="1140" mass="127138">MGVFGSDSDENQNRTCGPNEFKCKNGKCIIGKWKCDRQDDCGDGSDEETALCGESSRTCPSSEFTCDNGGCVSRSWLCDGDDDCGDNSDETGQQCDAKTCSDDQFTCDNQNCIPSRWKCDGDPDCADSSDEKQCLTTIRPIPVCSGKMFRCTEGTCVQGHWRCDGEEDCPDGSDEQSCTTISNCTSSQFACQSGGCIPNTQRCDGTQNCQDGSDETSCGTCRPDEFQCGSTLACIPKAKQCDGTNDCPNGEDEQRNCSNCKDHCIYFLPSETDLRACLAGLTCILITTWSDLPEENVLTLCRVSRILLLLISGGKGTPLYGLYRDVLLDKVLYVQRQYFNSPVESTKQQTDPYGRGTKKIGLPIYIFYKLLYWSSLQLGGPASQWFVAVDLLIFHIRSYSNLPTAKVWHIMNIVPSSTRCTGNLNRKDRIVKCLSGYVQLAKLLQKPENKIRSNDLHKTNENAISSLPGWTFMTRSRCSSHHPPPRNHKSSSSLEFSSLLSAMQCYHKAHPHLQFSCKDHCIYFLPSETDLRACLAGLTCILITTWSDLPEENVLTLCRVSRILLLLISGGKGTPLYGINECMDHNGHCQHICTDLRFGYKCSCHSGYQLAEDQRSCDDIDECQEYGKCSQICTNLKGTFQCSCKPGYHLDADKTTCRALGHTPYLLFSTQRSIRKLSMGGSNVNEYYDIVKNEKGIVSLDYDYYGNYVYWTDVRDEKICRAPIATSDNNTALCNEIVSDVHTPDGICVDWVGKKIYWSDGGYNMIEVAEFDGSNRLTLFSTDLDDPRAIAVDPLYGYLFWTDWGDNPRIERSGMDGDPTTRQVIISGQIGWPNGLTVDYTLQRLYWADARLKKIESSLYDGSDRRRIASILPQHPFGLTVFENFVYYTDWYKYGRGIRKLNKFTGRNQERIRRLLWSHMDIQVYHPLRQPNATNPCKVNNGGCSHLCLLSIFGQRTHKCRCPNGMNMSADGVSCTGQPFTGQPTPSTKVTQAVSKVPSSTPSKTTRPNGSVVKSSKAPTPSPTVSNTSKLPTSLPGPSTPQPSTLKPSGGIVARQEDDQSEKKGLSGGVIAGIVLVVFFLIILLLVALWYWHSRSRYYRGKSISYYKDMSTKPLEEDFDDDEATKVFDDRGSREKVEFA</sequence>
<keyword evidence="8 16" id="KW-0472">Membrane</keyword>
<keyword evidence="7 16" id="KW-1133">Transmembrane helix</keyword>